<reference evidence="2" key="1">
    <citation type="journal article" date="2022" name="Microbiol. Resour. Announc.">
        <title>Draft Genome Sequence of a Methanogenic Archaeon from West Spitsbergen Permafrost.</title>
        <authorList>
            <person name="Trubitsyn V."/>
            <person name="Rivkina E."/>
            <person name="Shcherbakova V."/>
        </authorList>
    </citation>
    <scope>NUCLEOTIDE SEQUENCE [LARGE SCALE GENOMIC DNA]</scope>
    <source>
        <strain evidence="2">VT</strain>
    </source>
</reference>
<dbReference type="InterPro" id="IPR024185">
    <property type="entry name" value="FTHF_cligase-like_sf"/>
</dbReference>
<dbReference type="SUPFAM" id="SSF100950">
    <property type="entry name" value="NagB/RpiA/CoA transferase-like"/>
    <property type="match status" value="1"/>
</dbReference>
<dbReference type="EMBL" id="JAIOUQ010000013">
    <property type="protein sequence ID" value="MBZ2166520.1"/>
    <property type="molecule type" value="Genomic_DNA"/>
</dbReference>
<organism evidence="1 2">
    <name type="scientific">Methanobacterium spitsbergense</name>
    <dbReference type="NCBI Taxonomy" id="2874285"/>
    <lineage>
        <taxon>Archaea</taxon>
        <taxon>Methanobacteriati</taxon>
        <taxon>Methanobacteriota</taxon>
        <taxon>Methanomada group</taxon>
        <taxon>Methanobacteria</taxon>
        <taxon>Methanobacteriales</taxon>
        <taxon>Methanobacteriaceae</taxon>
        <taxon>Methanobacterium</taxon>
    </lineage>
</organism>
<proteinExistence type="predicted"/>
<dbReference type="PANTHER" id="PTHR13017:SF0">
    <property type="entry name" value="METHENYLTETRAHYDROFOLATE SYNTHASE DOMAIN-CONTAINING PROTEIN"/>
    <property type="match status" value="1"/>
</dbReference>
<sequence length="202" mass="22449">MFVDTKESVRKMIWNEMIKQGISRSDAYGRIPDFNGSKRAADMLRNTCEWKKSVIIFVSPDTAQIKVRENCLIDGKTLIMASPKLLNGYIIIKPKYVEEHVKEASTIKGAFKYGTELKSFPVVDMVVEGSVAVDISGGRLGKGGGYGDIEISHLLDIGSIKFNTPVVSTVHDIQIIEDVPNESHDQKINMIVTPQNVIRINP</sequence>
<dbReference type="GO" id="GO:0005737">
    <property type="term" value="C:cytoplasm"/>
    <property type="evidence" value="ECO:0007669"/>
    <property type="project" value="TreeGrafter"/>
</dbReference>
<dbReference type="RefSeq" id="WP_223792070.1">
    <property type="nucleotide sequence ID" value="NZ_JAIOUQ010000013.1"/>
</dbReference>
<name>A0A8T5UZB8_9EURY</name>
<comment type="caution">
    <text evidence="1">The sequence shown here is derived from an EMBL/GenBank/DDBJ whole genome shotgun (WGS) entry which is preliminary data.</text>
</comment>
<evidence type="ECO:0000313" key="2">
    <source>
        <dbReference type="Proteomes" id="UP000825933"/>
    </source>
</evidence>
<dbReference type="Pfam" id="PF01812">
    <property type="entry name" value="5-FTHF_cyc-lig"/>
    <property type="match status" value="1"/>
</dbReference>
<dbReference type="Proteomes" id="UP000825933">
    <property type="component" value="Unassembled WGS sequence"/>
</dbReference>
<protein>
    <submittedName>
        <fullName evidence="1">5-formyltetrahydrofolate cyclo-ligase</fullName>
    </submittedName>
</protein>
<evidence type="ECO:0000313" key="1">
    <source>
        <dbReference type="EMBL" id="MBZ2166520.1"/>
    </source>
</evidence>
<dbReference type="Gene3D" id="3.40.50.10420">
    <property type="entry name" value="NagB/RpiA/CoA transferase-like"/>
    <property type="match status" value="1"/>
</dbReference>
<dbReference type="InterPro" id="IPR037171">
    <property type="entry name" value="NagB/RpiA_transferase-like"/>
</dbReference>
<dbReference type="InterPro" id="IPR002698">
    <property type="entry name" value="FTHF_cligase"/>
</dbReference>
<dbReference type="PANTHER" id="PTHR13017">
    <property type="entry name" value="5-FORMYLTETRAHYDROFOLATE CYCLO-LIGASE-RELATED"/>
    <property type="match status" value="1"/>
</dbReference>
<gene>
    <name evidence="1" type="ORF">K8N75_10780</name>
</gene>
<keyword evidence="2" id="KW-1185">Reference proteome</keyword>
<accession>A0A8T5UZB8</accession>
<dbReference type="AlphaFoldDB" id="A0A8T5UZB8"/>